<evidence type="ECO:0000259" key="1">
    <source>
        <dbReference type="Pfam" id="PF04326"/>
    </source>
</evidence>
<dbReference type="InterPro" id="IPR038461">
    <property type="entry name" value="Schlafen_AlbA_2_dom_sf"/>
</dbReference>
<reference evidence="2" key="2">
    <citation type="submission" date="2025-09" db="UniProtKB">
        <authorList>
            <consortium name="Ensembl"/>
        </authorList>
    </citation>
    <scope>IDENTIFICATION</scope>
</reference>
<name>A0A8D0GLJ9_SPHPU</name>
<evidence type="ECO:0000313" key="3">
    <source>
        <dbReference type="Proteomes" id="UP000694392"/>
    </source>
</evidence>
<sequence>MILCLPSVESQVNHTSEPLTMAGVPELAAKKSVAEATVEEAFPEQTHSYTLYIGNLNPKYSREVLCSMLKDILGTASIHLQRHDIEVVRTPRQAYAFVQVATEMSLECVLKQLLVTSDAEQDIVKELVIKGKRLVVGKGKRPSSGTKNYKEVGTPANRAAATGHRTLKVTPHAQRQIEQPVVFLSGTRSDSAIVRREIVGQEHLFYGAFLGSETRNVEFKRGGGEYLTLTLKHHVRKYTCAFLNSEGGSLFVGVEDSGFVHGVRCGHRDEDRVRLLIDSILKGFKPQVFPDAYTLRFIPVIKAEDSGILLKVIRLSVHPPKQQAEPLLYETDQGEVYLRRDGSIQGPLSGSAIQEWCRQSDIAFGKIEECWQRKVYD</sequence>
<organism evidence="2 3">
    <name type="scientific">Sphenodon punctatus</name>
    <name type="common">Tuatara</name>
    <name type="synonym">Hatteria punctata</name>
    <dbReference type="NCBI Taxonomy" id="8508"/>
    <lineage>
        <taxon>Eukaryota</taxon>
        <taxon>Metazoa</taxon>
        <taxon>Chordata</taxon>
        <taxon>Craniata</taxon>
        <taxon>Vertebrata</taxon>
        <taxon>Euteleostomi</taxon>
        <taxon>Lepidosauria</taxon>
        <taxon>Sphenodontia</taxon>
        <taxon>Sphenodontidae</taxon>
        <taxon>Sphenodon</taxon>
    </lineage>
</organism>
<accession>A0A8D0GLJ9</accession>
<dbReference type="InterPro" id="IPR012677">
    <property type="entry name" value="Nucleotide-bd_a/b_plait_sf"/>
</dbReference>
<dbReference type="Gene3D" id="3.30.70.330">
    <property type="match status" value="1"/>
</dbReference>
<evidence type="ECO:0000313" key="2">
    <source>
        <dbReference type="Ensembl" id="ENSSPUP00000007721.1"/>
    </source>
</evidence>
<dbReference type="InterPro" id="IPR029684">
    <property type="entry name" value="Schlafen"/>
</dbReference>
<reference evidence="2" key="1">
    <citation type="submission" date="2025-08" db="UniProtKB">
        <authorList>
            <consortium name="Ensembl"/>
        </authorList>
    </citation>
    <scope>IDENTIFICATION</scope>
</reference>
<dbReference type="Pfam" id="PF04326">
    <property type="entry name" value="SLFN_AlbA_2"/>
    <property type="match status" value="1"/>
</dbReference>
<dbReference type="Proteomes" id="UP000694392">
    <property type="component" value="Unplaced"/>
</dbReference>
<dbReference type="GeneTree" id="ENSGT00410000025651"/>
<dbReference type="PANTHER" id="PTHR12155:SF29">
    <property type="entry name" value="SCHLAFEN-LIKE PROTEIN 1"/>
    <property type="match status" value="1"/>
</dbReference>
<dbReference type="GO" id="GO:0003676">
    <property type="term" value="F:nucleic acid binding"/>
    <property type="evidence" value="ECO:0007669"/>
    <property type="project" value="InterPro"/>
</dbReference>
<dbReference type="SUPFAM" id="SSF54928">
    <property type="entry name" value="RNA-binding domain, RBD"/>
    <property type="match status" value="1"/>
</dbReference>
<dbReference type="PANTHER" id="PTHR12155">
    <property type="entry name" value="SCHLAFEN"/>
    <property type="match status" value="1"/>
</dbReference>
<dbReference type="Gene3D" id="3.30.950.30">
    <property type="entry name" value="Schlafen, AAA domain"/>
    <property type="match status" value="1"/>
</dbReference>
<keyword evidence="3" id="KW-1185">Reference proteome</keyword>
<feature type="domain" description="Schlafen AlbA-2" evidence="1">
    <location>
        <begin position="213"/>
        <end position="344"/>
    </location>
</feature>
<proteinExistence type="predicted"/>
<dbReference type="InterPro" id="IPR035979">
    <property type="entry name" value="RBD_domain_sf"/>
</dbReference>
<protein>
    <submittedName>
        <fullName evidence="2">Schlafen like 1</fullName>
    </submittedName>
</protein>
<dbReference type="AlphaFoldDB" id="A0A8D0GLJ9"/>
<gene>
    <name evidence="2" type="primary">SLFNL1</name>
</gene>
<dbReference type="Ensembl" id="ENSSPUT00000008224.1">
    <property type="protein sequence ID" value="ENSSPUP00000007721.1"/>
    <property type="gene ID" value="ENSSPUG00000005955.1"/>
</dbReference>
<dbReference type="InterPro" id="IPR007421">
    <property type="entry name" value="Schlafen_AlbA_2_dom"/>
</dbReference>